<feature type="transmembrane region" description="Helical" evidence="1">
    <location>
        <begin position="195"/>
        <end position="214"/>
    </location>
</feature>
<feature type="transmembrane region" description="Helical" evidence="1">
    <location>
        <begin position="221"/>
        <end position="243"/>
    </location>
</feature>
<dbReference type="InterPro" id="IPR005642">
    <property type="entry name" value="LysO"/>
</dbReference>
<feature type="transmembrane region" description="Helical" evidence="1">
    <location>
        <begin position="106"/>
        <end position="130"/>
    </location>
</feature>
<keyword evidence="1" id="KW-1133">Transmembrane helix</keyword>
<feature type="transmembrane region" description="Helical" evidence="1">
    <location>
        <begin position="278"/>
        <end position="300"/>
    </location>
</feature>
<evidence type="ECO:0000256" key="1">
    <source>
        <dbReference type="SAM" id="Phobius"/>
    </source>
</evidence>
<dbReference type="PANTHER" id="PTHR35804">
    <property type="entry name" value="LYSINE EXPORTER LYSO"/>
    <property type="match status" value="1"/>
</dbReference>
<keyword evidence="3" id="KW-1185">Reference proteome</keyword>
<sequence>MWILVAQSILPIFIALTVGWMVGKSIKEKLRHRCVRLIGLLVWLMLVAIGVEFGAVLLTPHLGFYIVTAALSYALVLSVTTFFLVRYAITNKETAVQREPKQFKDILAPIKACMLAVLMVLAGVVLYIVLPEHSLPSQLSSYLLYGLIFLIGIDLSAVQLGRLTGQHVLVPSLVIVAWLISALVMSLLLNESTATLLMVGSGFGWFSLSAPLITQLTDAKLGSFALLSDLFRELFAIMLLYLFGQQHAKSAIAVCGATAMDSTLPFVKKNCSPIDVQIAIFSGFVLTVLAPFIVVLCAYLR</sequence>
<gene>
    <name evidence="2" type="ORF">SAMN05444584_0088</name>
</gene>
<reference evidence="3" key="1">
    <citation type="submission" date="2017-06" db="EMBL/GenBank/DDBJ databases">
        <authorList>
            <person name="Varghese N."/>
            <person name="Submissions S."/>
        </authorList>
    </citation>
    <scope>NUCLEOTIDE SEQUENCE [LARGE SCALE GENOMIC DNA]</scope>
    <source>
        <strain evidence="3">ANC 5114</strain>
    </source>
</reference>
<feature type="transmembrane region" description="Helical" evidence="1">
    <location>
        <begin position="168"/>
        <end position="189"/>
    </location>
</feature>
<feature type="transmembrane region" description="Helical" evidence="1">
    <location>
        <begin position="142"/>
        <end position="161"/>
    </location>
</feature>
<dbReference type="EMBL" id="FZLN01000001">
    <property type="protein sequence ID" value="SNQ28177.1"/>
    <property type="molecule type" value="Genomic_DNA"/>
</dbReference>
<organism evidence="2 3">
    <name type="scientific">Acinetobacter apis</name>
    <dbReference type="NCBI Taxonomy" id="1229165"/>
    <lineage>
        <taxon>Bacteria</taxon>
        <taxon>Pseudomonadati</taxon>
        <taxon>Pseudomonadota</taxon>
        <taxon>Gammaproteobacteria</taxon>
        <taxon>Moraxellales</taxon>
        <taxon>Moraxellaceae</taxon>
        <taxon>Acinetobacter</taxon>
    </lineage>
</organism>
<keyword evidence="1" id="KW-0812">Transmembrane</keyword>
<accession>A0A217ECZ5</accession>
<proteinExistence type="predicted"/>
<keyword evidence="1" id="KW-0472">Membrane</keyword>
<dbReference type="Proteomes" id="UP000243463">
    <property type="component" value="Unassembled WGS sequence"/>
</dbReference>
<dbReference type="RefSeq" id="WP_088822187.1">
    <property type="nucleotide sequence ID" value="NZ_FZLN01000001.1"/>
</dbReference>
<feature type="transmembrane region" description="Helical" evidence="1">
    <location>
        <begin position="35"/>
        <end position="58"/>
    </location>
</feature>
<dbReference type="PANTHER" id="PTHR35804:SF1">
    <property type="entry name" value="LYSINE EXPORTER LYSO"/>
    <property type="match status" value="1"/>
</dbReference>
<dbReference type="GO" id="GO:0015661">
    <property type="term" value="F:L-lysine efflux transmembrane transporter activity"/>
    <property type="evidence" value="ECO:0007669"/>
    <property type="project" value="InterPro"/>
</dbReference>
<dbReference type="GO" id="GO:0005886">
    <property type="term" value="C:plasma membrane"/>
    <property type="evidence" value="ECO:0007669"/>
    <property type="project" value="TreeGrafter"/>
</dbReference>
<feature type="transmembrane region" description="Helical" evidence="1">
    <location>
        <begin position="64"/>
        <end position="85"/>
    </location>
</feature>
<dbReference type="OrthoDB" id="5451742at2"/>
<dbReference type="Pfam" id="PF03956">
    <property type="entry name" value="Lys_export"/>
    <property type="match status" value="1"/>
</dbReference>
<dbReference type="AlphaFoldDB" id="A0A217ECZ5"/>
<evidence type="ECO:0000313" key="3">
    <source>
        <dbReference type="Proteomes" id="UP000243463"/>
    </source>
</evidence>
<feature type="transmembrane region" description="Helical" evidence="1">
    <location>
        <begin position="6"/>
        <end position="23"/>
    </location>
</feature>
<protein>
    <submittedName>
        <fullName evidence="2">Uncharacterized membrane protein YbjE, DUF340 family</fullName>
    </submittedName>
</protein>
<evidence type="ECO:0000313" key="2">
    <source>
        <dbReference type="EMBL" id="SNQ28177.1"/>
    </source>
</evidence>
<name>A0A217ECZ5_9GAMM</name>